<evidence type="ECO:0008006" key="10">
    <source>
        <dbReference type="Google" id="ProtNLM"/>
    </source>
</evidence>
<dbReference type="PANTHER" id="PTHR43727:SF2">
    <property type="entry name" value="GROUP IV DECARBOXYLASE"/>
    <property type="match status" value="1"/>
</dbReference>
<comment type="similarity">
    <text evidence="5">Belongs to the Orn/Lys/Arg decarboxylase class-II family.</text>
</comment>
<dbReference type="InterPro" id="IPR022644">
    <property type="entry name" value="De-COase2_N"/>
</dbReference>
<proteinExistence type="inferred from homology"/>
<evidence type="ECO:0000256" key="5">
    <source>
        <dbReference type="RuleBase" id="RU003737"/>
    </source>
</evidence>
<keyword evidence="9" id="KW-1185">Reference proteome</keyword>
<accession>A0AA88LDA1</accession>
<organism evidence="8 9">
    <name type="scientific">Artemia franciscana</name>
    <name type="common">Brine shrimp</name>
    <name type="synonym">Artemia sanfranciscana</name>
    <dbReference type="NCBI Taxonomy" id="6661"/>
    <lineage>
        <taxon>Eukaryota</taxon>
        <taxon>Metazoa</taxon>
        <taxon>Ecdysozoa</taxon>
        <taxon>Arthropoda</taxon>
        <taxon>Crustacea</taxon>
        <taxon>Branchiopoda</taxon>
        <taxon>Anostraca</taxon>
        <taxon>Artemiidae</taxon>
        <taxon>Artemia</taxon>
    </lineage>
</organism>
<sequence length="250" mass="27632">MSALSKTKQVFCEYEKFGLDIVTISEPRRKGCVEKKISGDHTLFKVLCREKTESRFAGVLRQDGFPNLEYLNLGGGLGIDYTGEDVLPQPSDMISAIRQEVSPEFKIIVEPGRSIVGNAGALLVDVIGTKKNVAKSFVIINGAMNDVLRPSMYSGYHRITPLQVHQSAEMGKYDVVGPICESADFLGKDRMLPALEEGESLAILDCGAYCSAMASNYNLRGRAMEVMVEDYSWRVVRTREGLEDIISCME</sequence>
<evidence type="ECO:0000256" key="4">
    <source>
        <dbReference type="ARBA" id="ARBA00023239"/>
    </source>
</evidence>
<evidence type="ECO:0000259" key="7">
    <source>
        <dbReference type="Pfam" id="PF02784"/>
    </source>
</evidence>
<evidence type="ECO:0000256" key="1">
    <source>
        <dbReference type="ARBA" id="ARBA00001933"/>
    </source>
</evidence>
<protein>
    <recommendedName>
        <fullName evidence="10">Diaminopimelate decarboxylase</fullName>
    </recommendedName>
</protein>
<keyword evidence="3" id="KW-0663">Pyridoxal phosphate</keyword>
<dbReference type="PANTHER" id="PTHR43727">
    <property type="entry name" value="DIAMINOPIMELATE DECARBOXYLASE"/>
    <property type="match status" value="1"/>
</dbReference>
<evidence type="ECO:0000256" key="2">
    <source>
        <dbReference type="ARBA" id="ARBA00022793"/>
    </source>
</evidence>
<evidence type="ECO:0000313" key="8">
    <source>
        <dbReference type="EMBL" id="KAK2720956.1"/>
    </source>
</evidence>
<dbReference type="GO" id="GO:0008836">
    <property type="term" value="F:diaminopimelate decarboxylase activity"/>
    <property type="evidence" value="ECO:0007669"/>
    <property type="project" value="InterPro"/>
</dbReference>
<dbReference type="InterPro" id="IPR029066">
    <property type="entry name" value="PLP-binding_barrel"/>
</dbReference>
<dbReference type="InterPro" id="IPR022657">
    <property type="entry name" value="De-COase2_CS"/>
</dbReference>
<comment type="caution">
    <text evidence="8">The sequence shown here is derived from an EMBL/GenBank/DDBJ whole genome shotgun (WGS) entry which is preliminary data.</text>
</comment>
<dbReference type="Pfam" id="PF02784">
    <property type="entry name" value="Orn_Arg_deC_N"/>
    <property type="match status" value="1"/>
</dbReference>
<dbReference type="AlphaFoldDB" id="A0AA88LDA1"/>
<dbReference type="InterPro" id="IPR022643">
    <property type="entry name" value="De-COase2_C"/>
</dbReference>
<evidence type="ECO:0000313" key="9">
    <source>
        <dbReference type="Proteomes" id="UP001187531"/>
    </source>
</evidence>
<dbReference type="SUPFAM" id="SSF50621">
    <property type="entry name" value="Alanine racemase C-terminal domain-like"/>
    <property type="match status" value="1"/>
</dbReference>
<feature type="domain" description="Orn/DAP/Arg decarboxylase 2 C-terminal" evidence="6">
    <location>
        <begin position="118"/>
        <end position="207"/>
    </location>
</feature>
<name>A0AA88LDA1_ARTSF</name>
<dbReference type="InterPro" id="IPR002986">
    <property type="entry name" value="DAP_deCOOHase_LysA"/>
</dbReference>
<dbReference type="InterPro" id="IPR009006">
    <property type="entry name" value="Ala_racemase/Decarboxylase_C"/>
</dbReference>
<comment type="cofactor">
    <cofactor evidence="1">
        <name>pyridoxal 5'-phosphate</name>
        <dbReference type="ChEBI" id="CHEBI:597326"/>
    </cofactor>
</comment>
<dbReference type="SUPFAM" id="SSF51419">
    <property type="entry name" value="PLP-binding barrel"/>
    <property type="match status" value="1"/>
</dbReference>
<dbReference type="Proteomes" id="UP001187531">
    <property type="component" value="Unassembled WGS sequence"/>
</dbReference>
<evidence type="ECO:0000259" key="6">
    <source>
        <dbReference type="Pfam" id="PF00278"/>
    </source>
</evidence>
<dbReference type="PRINTS" id="PR01181">
    <property type="entry name" value="DAPDCRBXLASE"/>
</dbReference>
<reference evidence="8" key="1">
    <citation type="submission" date="2023-07" db="EMBL/GenBank/DDBJ databases">
        <title>Chromosome-level genome assembly of Artemia franciscana.</title>
        <authorList>
            <person name="Jo E."/>
        </authorList>
    </citation>
    <scope>NUCLEOTIDE SEQUENCE</scope>
    <source>
        <tissue evidence="8">Whole body</tissue>
    </source>
</reference>
<dbReference type="EMBL" id="JAVRJZ010000007">
    <property type="protein sequence ID" value="KAK2720956.1"/>
    <property type="molecule type" value="Genomic_DNA"/>
</dbReference>
<dbReference type="InterPro" id="IPR000183">
    <property type="entry name" value="Orn/DAP/Arg_de-COase"/>
</dbReference>
<evidence type="ECO:0000256" key="3">
    <source>
        <dbReference type="ARBA" id="ARBA00022898"/>
    </source>
</evidence>
<dbReference type="PROSITE" id="PS00879">
    <property type="entry name" value="ODR_DC_2_2"/>
    <property type="match status" value="1"/>
</dbReference>
<keyword evidence="2" id="KW-0210">Decarboxylase</keyword>
<dbReference type="Gene3D" id="2.40.37.10">
    <property type="entry name" value="Lyase, Ornithine Decarboxylase, Chain A, domain 1"/>
    <property type="match status" value="1"/>
</dbReference>
<keyword evidence="4" id="KW-0456">Lyase</keyword>
<gene>
    <name evidence="8" type="ORF">QYM36_004742</name>
</gene>
<feature type="domain" description="Orn/DAP/Arg decarboxylase 2 N-terminal" evidence="7">
    <location>
        <begin position="60"/>
        <end position="116"/>
    </location>
</feature>
<dbReference type="Pfam" id="PF00278">
    <property type="entry name" value="Orn_DAP_Arg_deC"/>
    <property type="match status" value="1"/>
</dbReference>
<dbReference type="GO" id="GO:0009089">
    <property type="term" value="P:lysine biosynthetic process via diaminopimelate"/>
    <property type="evidence" value="ECO:0007669"/>
    <property type="project" value="InterPro"/>
</dbReference>
<dbReference type="PRINTS" id="PR01179">
    <property type="entry name" value="ODADCRBXLASE"/>
</dbReference>